<protein>
    <recommendedName>
        <fullName evidence="1">Plus3 domain-containing protein</fullName>
    </recommendedName>
</protein>
<gene>
    <name evidence="2" type="ORF">C6Y53_05770</name>
</gene>
<dbReference type="InterPro" id="IPR004343">
    <property type="entry name" value="Plus-3_dom"/>
</dbReference>
<dbReference type="InterPro" id="IPR045514">
    <property type="entry name" value="DUF6478"/>
</dbReference>
<dbReference type="PROSITE" id="PS51360">
    <property type="entry name" value="PLUS3"/>
    <property type="match status" value="1"/>
</dbReference>
<evidence type="ECO:0000313" key="3">
    <source>
        <dbReference type="Proteomes" id="UP000237655"/>
    </source>
</evidence>
<organism evidence="2 3">
    <name type="scientific">Pukyongiella litopenaei</name>
    <dbReference type="NCBI Taxonomy" id="2605946"/>
    <lineage>
        <taxon>Bacteria</taxon>
        <taxon>Pseudomonadati</taxon>
        <taxon>Pseudomonadota</taxon>
        <taxon>Alphaproteobacteria</taxon>
        <taxon>Rhodobacterales</taxon>
        <taxon>Paracoccaceae</taxon>
        <taxon>Pukyongiella</taxon>
    </lineage>
</organism>
<proteinExistence type="predicted"/>
<evidence type="ECO:0000259" key="1">
    <source>
        <dbReference type="PROSITE" id="PS51360"/>
    </source>
</evidence>
<name>A0A2S0MN05_9RHOB</name>
<accession>A0A2S0MN05</accession>
<dbReference type="Pfam" id="PF20086">
    <property type="entry name" value="DUF6478"/>
    <property type="match status" value="1"/>
</dbReference>
<reference evidence="3" key="1">
    <citation type="submission" date="2018-03" db="EMBL/GenBank/DDBJ databases">
        <title>Genomic analysis of the strain SH-1 isolated from shrimp intestine.</title>
        <authorList>
            <person name="Kim Y.-S."/>
            <person name="Kim S.-E."/>
            <person name="Kim K.-H."/>
        </authorList>
    </citation>
    <scope>NUCLEOTIDE SEQUENCE [LARGE SCALE GENOMIC DNA]</scope>
    <source>
        <strain evidence="3">SH-1</strain>
    </source>
</reference>
<dbReference type="GO" id="GO:0003677">
    <property type="term" value="F:DNA binding"/>
    <property type="evidence" value="ECO:0007669"/>
    <property type="project" value="InterPro"/>
</dbReference>
<dbReference type="Proteomes" id="UP000237655">
    <property type="component" value="Chromosome"/>
</dbReference>
<evidence type="ECO:0000313" key="2">
    <source>
        <dbReference type="EMBL" id="AVO37268.1"/>
    </source>
</evidence>
<dbReference type="KEGG" id="thas:C6Y53_05770"/>
<sequence length="253" mass="28114">MGRILETLVGDRVLRHWNRAAAGAADLSQRDLRHQRDRARRLRDVLDRFLGVAETRLAGPEIGSSRFPSPKGADWTWRPGPWRDPLHSPGLVATGKRSDLSPGIALHHDCPRGEVSLRQHRNTGTADLAPFGLTLEVFEFTGSFLSLVIELPDDALRGLSKSHVIGIEVDGQSERETAVHARLNIRNGPNTEQILHQMTSRAGLLSAGFDLAYADLDVSRLGNAWIDLFVEAPAMNAFALRDLRLVRLRRSQF</sequence>
<dbReference type="EMBL" id="CP027665">
    <property type="protein sequence ID" value="AVO37268.1"/>
    <property type="molecule type" value="Genomic_DNA"/>
</dbReference>
<feature type="domain" description="Plus3" evidence="1">
    <location>
        <begin position="237"/>
        <end position="253"/>
    </location>
</feature>
<dbReference type="AlphaFoldDB" id="A0A2S0MN05"/>
<keyword evidence="3" id="KW-1185">Reference proteome</keyword>
<dbReference type="RefSeq" id="WP_106471580.1">
    <property type="nucleotide sequence ID" value="NZ_CP027665.1"/>
</dbReference>